<evidence type="ECO:0000256" key="1">
    <source>
        <dbReference type="SAM" id="MobiDB-lite"/>
    </source>
</evidence>
<keyword evidence="3" id="KW-1185">Reference proteome</keyword>
<accession>A0A2S4WJM6</accession>
<evidence type="ECO:0000313" key="3">
    <source>
        <dbReference type="Proteomes" id="UP000238274"/>
    </source>
</evidence>
<dbReference type="EMBL" id="PKSM01000015">
    <property type="protein sequence ID" value="POW21938.1"/>
    <property type="molecule type" value="Genomic_DNA"/>
</dbReference>
<dbReference type="Proteomes" id="UP000238274">
    <property type="component" value="Unassembled WGS sequence"/>
</dbReference>
<evidence type="ECO:0000313" key="2">
    <source>
        <dbReference type="EMBL" id="POW21938.1"/>
    </source>
</evidence>
<sequence>MVFLASCQSILGPSQHHHYRHSYHVSLLPQVIAFVTIVNLDYLNSLTPRQTTGNPNGAMKNMSTAMNAPKSTPGGDMSDLQKELLEAQEEKKVGINTIANAINELYFHDKYASQKHDTPVMVKMIGQVAANNAKTCDPETVAKAIVAIYEPYNKAASSPTKSAAMVDDNSPSIQTIAHSLHETWEKSITTKVDNSVLLPTICQTIASSSTSGDPTIVSKAIEAAYAKLVPGN</sequence>
<organism evidence="2 3">
    <name type="scientific">Puccinia striiformis</name>
    <dbReference type="NCBI Taxonomy" id="27350"/>
    <lineage>
        <taxon>Eukaryota</taxon>
        <taxon>Fungi</taxon>
        <taxon>Dikarya</taxon>
        <taxon>Basidiomycota</taxon>
        <taxon>Pucciniomycotina</taxon>
        <taxon>Pucciniomycetes</taxon>
        <taxon>Pucciniales</taxon>
        <taxon>Pucciniaceae</taxon>
        <taxon>Puccinia</taxon>
    </lineage>
</organism>
<dbReference type="OrthoDB" id="2506504at2759"/>
<proteinExistence type="predicted"/>
<feature type="region of interest" description="Disordered" evidence="1">
    <location>
        <begin position="49"/>
        <end position="78"/>
    </location>
</feature>
<protein>
    <submittedName>
        <fullName evidence="2">Uncharacterized protein</fullName>
    </submittedName>
</protein>
<name>A0A2S4WJM6_9BASI</name>
<reference evidence="3" key="2">
    <citation type="journal article" date="2018" name="BMC Genomics">
        <title>Genomic insights into host adaptation between the wheat stripe rust pathogen (Puccinia striiformis f. sp. tritici) and the barley stripe rust pathogen (Puccinia striiformis f. sp. hordei).</title>
        <authorList>
            <person name="Xia C."/>
            <person name="Wang M."/>
            <person name="Yin C."/>
            <person name="Cornejo O.E."/>
            <person name="Hulbert S.H."/>
            <person name="Chen X."/>
        </authorList>
    </citation>
    <scope>NUCLEOTIDE SEQUENCE [LARGE SCALE GENOMIC DNA]</scope>
    <source>
        <strain evidence="3">93TX-2</strain>
    </source>
</reference>
<comment type="caution">
    <text evidence="2">The sequence shown here is derived from an EMBL/GenBank/DDBJ whole genome shotgun (WGS) entry which is preliminary data.</text>
</comment>
<feature type="compositionally biased region" description="Polar residues" evidence="1">
    <location>
        <begin position="49"/>
        <end position="70"/>
    </location>
</feature>
<reference evidence="2 3" key="1">
    <citation type="submission" date="2017-12" db="EMBL/GenBank/DDBJ databases">
        <title>Gene loss provides genomic basis for host adaptation in cereal stripe rust fungi.</title>
        <authorList>
            <person name="Xia C."/>
        </authorList>
    </citation>
    <scope>NUCLEOTIDE SEQUENCE [LARGE SCALE GENOMIC DNA]</scope>
    <source>
        <strain evidence="2 3">93TX-2</strain>
    </source>
</reference>
<dbReference type="VEuPathDB" id="FungiDB:PSHT_01858"/>
<dbReference type="AlphaFoldDB" id="A0A2S4WJM6"/>
<dbReference type="VEuPathDB" id="FungiDB:PSTT_04074"/>
<reference evidence="3" key="3">
    <citation type="journal article" date="2018" name="Mol. Plant Microbe Interact.">
        <title>Genome sequence resources for the wheat stripe rust pathogen (Puccinia striiformis f. sp. tritici) and the barley stripe rust pathogen (Puccinia striiformis f. sp. hordei).</title>
        <authorList>
            <person name="Xia C."/>
            <person name="Wang M."/>
            <person name="Yin C."/>
            <person name="Cornejo O.E."/>
            <person name="Hulbert S.H."/>
            <person name="Chen X."/>
        </authorList>
    </citation>
    <scope>NUCLEOTIDE SEQUENCE [LARGE SCALE GENOMIC DNA]</scope>
    <source>
        <strain evidence="3">93TX-2</strain>
    </source>
</reference>
<gene>
    <name evidence="2" type="ORF">PSHT_01858</name>
</gene>